<name>A0ABD1F9N3_HYPHA</name>
<dbReference type="EMBL" id="JBDJPC010000002">
    <property type="protein sequence ID" value="KAL1514299.1"/>
    <property type="molecule type" value="Genomic_DNA"/>
</dbReference>
<organism evidence="1 2">
    <name type="scientific">Hypothenemus hampei</name>
    <name type="common">Coffee berry borer</name>
    <dbReference type="NCBI Taxonomy" id="57062"/>
    <lineage>
        <taxon>Eukaryota</taxon>
        <taxon>Metazoa</taxon>
        <taxon>Ecdysozoa</taxon>
        <taxon>Arthropoda</taxon>
        <taxon>Hexapoda</taxon>
        <taxon>Insecta</taxon>
        <taxon>Pterygota</taxon>
        <taxon>Neoptera</taxon>
        <taxon>Endopterygota</taxon>
        <taxon>Coleoptera</taxon>
        <taxon>Polyphaga</taxon>
        <taxon>Cucujiformia</taxon>
        <taxon>Curculionidae</taxon>
        <taxon>Scolytinae</taxon>
        <taxon>Hypothenemus</taxon>
    </lineage>
</organism>
<accession>A0ABD1F9N3</accession>
<reference evidence="1 2" key="1">
    <citation type="submission" date="2024-05" db="EMBL/GenBank/DDBJ databases">
        <title>Genetic variation in Jamaican populations of the coffee berry borer (Hypothenemus hampei).</title>
        <authorList>
            <person name="Errbii M."/>
            <person name="Myrie A."/>
        </authorList>
    </citation>
    <scope>NUCLEOTIDE SEQUENCE [LARGE SCALE GENOMIC DNA]</scope>
    <source>
        <strain evidence="1">JA-Hopewell-2020-01-JO</strain>
        <tissue evidence="1">Whole body</tissue>
    </source>
</reference>
<comment type="caution">
    <text evidence="1">The sequence shown here is derived from an EMBL/GenBank/DDBJ whole genome shotgun (WGS) entry which is preliminary data.</text>
</comment>
<keyword evidence="2" id="KW-1185">Reference proteome</keyword>
<proteinExistence type="predicted"/>
<evidence type="ECO:0000313" key="2">
    <source>
        <dbReference type="Proteomes" id="UP001566132"/>
    </source>
</evidence>
<dbReference type="AlphaFoldDB" id="A0ABD1F9N3"/>
<gene>
    <name evidence="1" type="ORF">ABEB36_003578</name>
</gene>
<protein>
    <submittedName>
        <fullName evidence="1">Uncharacterized protein</fullName>
    </submittedName>
</protein>
<evidence type="ECO:0000313" key="1">
    <source>
        <dbReference type="EMBL" id="KAL1514299.1"/>
    </source>
</evidence>
<sequence>MELSKHIIGIQGVLLKCSKEIELDFTKINFKEGNEERILRITTEMKNFLTDKRLSSKELNELVFFLALNTEYKKLLPDINEHSHLKGIIPKLSKYLLATICFQLNLVHQYGYVIECFPLDLIEELLDQVVQCLKCLKRKIHIKCAFIILNSLMRKLTVLQGNTKSEIQDLIDDLVPVVSVILRNLVLVEADRVKGTEMQNVYKEIGLILLNLLQLLLTINNNDPALRKLLNTFITITGDVVKCVTLNIYVSWAEIEYNEDNLQAVISGRGYEVIEKYQELDMASELVGMLKTISRKPKTIAERILEADVASIIKMVNKCDEHQKFWFKALIKKNVFSDEEIVDCLDRWYNLSDIETVEVLLKLRPKTSKHKKLVFKCASVLTLEDLKKVLIFYLYAERWHWNDNIVDQLVPLFNQINGNLTVEKQKDLIELILQNPSQFIQHLFQNAFRHSQELKDIFKLLKEQSEIGLKFLIELFKENPISGQNFSNYIQFINCIIETEFYSWPFLVEQVFLPLIKKSEKNSEELKFLTQIFSNFQHLKCELPMQMILFEYFLCVAAENRCKSFLEFEYLKQEITDCAVMYLSAICDNLQGTIALYESFPSLGAGLQDPWTSYYKALLWENPSAVSLLDHLLPNFHLTQNLEGSKNFANLLKVVFLTFQD</sequence>
<dbReference type="Proteomes" id="UP001566132">
    <property type="component" value="Unassembled WGS sequence"/>
</dbReference>